<evidence type="ECO:0000256" key="1">
    <source>
        <dbReference type="SAM" id="MobiDB-lite"/>
    </source>
</evidence>
<protein>
    <submittedName>
        <fullName evidence="2">Uncharacterized protein</fullName>
    </submittedName>
</protein>
<organism evidence="2 3">
    <name type="scientific">Aureobasidium namibiae CBS 147.97</name>
    <dbReference type="NCBI Taxonomy" id="1043004"/>
    <lineage>
        <taxon>Eukaryota</taxon>
        <taxon>Fungi</taxon>
        <taxon>Dikarya</taxon>
        <taxon>Ascomycota</taxon>
        <taxon>Pezizomycotina</taxon>
        <taxon>Dothideomycetes</taxon>
        <taxon>Dothideomycetidae</taxon>
        <taxon>Dothideales</taxon>
        <taxon>Saccotheciaceae</taxon>
        <taxon>Aureobasidium</taxon>
    </lineage>
</organism>
<dbReference type="EMBL" id="KL584702">
    <property type="protein sequence ID" value="KEQ78092.1"/>
    <property type="molecule type" value="Genomic_DNA"/>
</dbReference>
<gene>
    <name evidence="2" type="ORF">M436DRAFT_69223</name>
</gene>
<dbReference type="Proteomes" id="UP000027730">
    <property type="component" value="Unassembled WGS sequence"/>
</dbReference>
<proteinExistence type="predicted"/>
<dbReference type="RefSeq" id="XP_013432280.1">
    <property type="nucleotide sequence ID" value="XM_013576826.1"/>
</dbReference>
<name>A0A074X7U8_9PEZI</name>
<sequence length="429" mass="46657">MTGLTMRPAMATRSRDVTVPPTPPNGERYFYPPTIEQPLQGEMASKHIKEEPLTPNLAPRDWKNYIEDSIDTQTDQLIEFLDDFSAASKSPVWKPTRKEGWDGYAETASAASVISSFLSSRQTKSVALGSPTFPSVVSVFDGGDGPCLVMNGLLFPRLISPSHPYSFKETAAPLPHTTPTPIDTGGTAAIVAAYAYLHSVRHHLIGTVVLAAISDTEEGHLGTCQHLLHTDERRMLWRGDCMITAATSSKTSTIPLSPPEAFSYRPATKTIDPATFDLGSSSWQRNLPNENFTPSCLSTRCATHPVATSISNNGKRVLGRRPSMDFKIARQPGSHARFWTDAGVSSFCLAVGGTDSKTTASPQQQMSEEGSAVPDEMVDSGIQDAATRERGTEQIHGQQGATEEVDKEQWIQLVKVLVLTAWDQLGLEE</sequence>
<reference evidence="2 3" key="1">
    <citation type="journal article" date="2014" name="BMC Genomics">
        <title>Genome sequencing of four Aureobasidium pullulans varieties: biotechnological potential, stress tolerance, and description of new species.</title>
        <authorList>
            <person name="Gostin Ar C."/>
            <person name="Ohm R.A."/>
            <person name="Kogej T."/>
            <person name="Sonjak S."/>
            <person name="Turk M."/>
            <person name="Zajc J."/>
            <person name="Zalar P."/>
            <person name="Grube M."/>
            <person name="Sun H."/>
            <person name="Han J."/>
            <person name="Sharma A."/>
            <person name="Chiniquy J."/>
            <person name="Ngan C.Y."/>
            <person name="Lipzen A."/>
            <person name="Barry K."/>
            <person name="Grigoriev I.V."/>
            <person name="Gunde-Cimerman N."/>
        </authorList>
    </citation>
    <scope>NUCLEOTIDE SEQUENCE [LARGE SCALE GENOMIC DNA]</scope>
    <source>
        <strain evidence="2 3">CBS 147.97</strain>
    </source>
</reference>
<dbReference type="AlphaFoldDB" id="A0A074X7U8"/>
<evidence type="ECO:0000313" key="2">
    <source>
        <dbReference type="EMBL" id="KEQ78092.1"/>
    </source>
</evidence>
<dbReference type="HOGENOM" id="CLU_636125_0_0_1"/>
<feature type="compositionally biased region" description="Polar residues" evidence="1">
    <location>
        <begin position="355"/>
        <end position="368"/>
    </location>
</feature>
<evidence type="ECO:0000313" key="3">
    <source>
        <dbReference type="Proteomes" id="UP000027730"/>
    </source>
</evidence>
<keyword evidence="3" id="KW-1185">Reference proteome</keyword>
<dbReference type="OrthoDB" id="3909892at2759"/>
<dbReference type="STRING" id="1043004.A0A074X7U8"/>
<dbReference type="GeneID" id="25414545"/>
<feature type="region of interest" description="Disordered" evidence="1">
    <location>
        <begin position="355"/>
        <end position="376"/>
    </location>
</feature>
<accession>A0A074X7U8</accession>
<feature type="region of interest" description="Disordered" evidence="1">
    <location>
        <begin position="1"/>
        <end position="30"/>
    </location>
</feature>